<sequence length="88" mass="10064">MYSKQRSYCTNGPYCAAKHLKNGCIFYVQKGVIFINIIYLPFFLVLLICILTLVSILVYNKTKDELLVFSSIGFTWGLIVVPYLLFLG</sequence>
<gene>
    <name evidence="2" type="ORF">M670_00417</name>
</gene>
<keyword evidence="1" id="KW-1133">Transmembrane helix</keyword>
<accession>A0A072NSC4</accession>
<name>A0A072NSC4_SCHAZ</name>
<keyword evidence="1" id="KW-0812">Transmembrane</keyword>
<evidence type="ECO:0000256" key="1">
    <source>
        <dbReference type="SAM" id="Phobius"/>
    </source>
</evidence>
<dbReference type="EMBL" id="JJRY01000001">
    <property type="protein sequence ID" value="KEF40391.1"/>
    <property type="molecule type" value="Genomic_DNA"/>
</dbReference>
<organism evidence="2 3">
    <name type="scientific">Schinkia azotoformans MEV2011</name>
    <dbReference type="NCBI Taxonomy" id="1348973"/>
    <lineage>
        <taxon>Bacteria</taxon>
        <taxon>Bacillati</taxon>
        <taxon>Bacillota</taxon>
        <taxon>Bacilli</taxon>
        <taxon>Bacillales</taxon>
        <taxon>Bacillaceae</taxon>
        <taxon>Calidifontibacillus/Schinkia group</taxon>
        <taxon>Schinkia</taxon>
    </lineage>
</organism>
<proteinExistence type="predicted"/>
<dbReference type="Proteomes" id="UP000027936">
    <property type="component" value="Unassembled WGS sequence"/>
</dbReference>
<feature type="transmembrane region" description="Helical" evidence="1">
    <location>
        <begin position="66"/>
        <end position="86"/>
    </location>
</feature>
<dbReference type="AlphaFoldDB" id="A0A072NSC4"/>
<evidence type="ECO:0000313" key="2">
    <source>
        <dbReference type="EMBL" id="KEF40391.1"/>
    </source>
</evidence>
<protein>
    <submittedName>
        <fullName evidence="2">Uncharacterized protein</fullName>
    </submittedName>
</protein>
<reference evidence="2 3" key="1">
    <citation type="submission" date="2014-04" db="EMBL/GenBank/DDBJ databases">
        <title>Draft genome sequence of Bacillus azotoformans MEV2011, a (co-) denitrifying strain unable to grow in the presence of oxygen.</title>
        <authorList>
            <person name="Nielsen M."/>
            <person name="Schreiber L."/>
            <person name="Finster K."/>
            <person name="Schramm A."/>
        </authorList>
    </citation>
    <scope>NUCLEOTIDE SEQUENCE [LARGE SCALE GENOMIC DNA]</scope>
    <source>
        <strain evidence="2 3">MEV2011</strain>
    </source>
</reference>
<evidence type="ECO:0000313" key="3">
    <source>
        <dbReference type="Proteomes" id="UP000027936"/>
    </source>
</evidence>
<keyword evidence="1" id="KW-0472">Membrane</keyword>
<comment type="caution">
    <text evidence="2">The sequence shown here is derived from an EMBL/GenBank/DDBJ whole genome shotgun (WGS) entry which is preliminary data.</text>
</comment>
<feature type="transmembrane region" description="Helical" evidence="1">
    <location>
        <begin position="37"/>
        <end position="59"/>
    </location>
</feature>